<comment type="caution">
    <text evidence="2">The sequence shown here is derived from an EMBL/GenBank/DDBJ whole genome shotgun (WGS) entry which is preliminary data.</text>
</comment>
<keyword evidence="3" id="KW-1185">Reference proteome</keyword>
<evidence type="ECO:0000313" key="3">
    <source>
        <dbReference type="Proteomes" id="UP001370758"/>
    </source>
</evidence>
<sequence length="107" mass="11725">MATYSDRRDETVDLSAEEFRNNALEVLCRSQLGEDIGMNNEALDEEPEREDEDAGGGESEETGITGHFPTPQPKKHESKLDGPGMIVLQPSTKAIRFCLSLDGEAIS</sequence>
<dbReference type="AlphaFoldDB" id="A0AAV9W2X3"/>
<gene>
    <name evidence="2" type="ORF">TWF481_010930</name>
</gene>
<dbReference type="EMBL" id="JAVHJL010000008">
    <property type="protein sequence ID" value="KAK6498339.1"/>
    <property type="molecule type" value="Genomic_DNA"/>
</dbReference>
<feature type="region of interest" description="Disordered" evidence="1">
    <location>
        <begin position="35"/>
        <end position="85"/>
    </location>
</feature>
<proteinExistence type="predicted"/>
<accession>A0AAV9W2X3</accession>
<protein>
    <submittedName>
        <fullName evidence="2">Uncharacterized protein</fullName>
    </submittedName>
</protein>
<name>A0AAV9W2X3_9PEZI</name>
<reference evidence="2 3" key="1">
    <citation type="submission" date="2023-08" db="EMBL/GenBank/DDBJ databases">
        <authorList>
            <person name="Palmer J.M."/>
        </authorList>
    </citation>
    <scope>NUCLEOTIDE SEQUENCE [LARGE SCALE GENOMIC DNA]</scope>
    <source>
        <strain evidence="2 3">TWF481</strain>
    </source>
</reference>
<feature type="compositionally biased region" description="Acidic residues" evidence="1">
    <location>
        <begin position="42"/>
        <end position="61"/>
    </location>
</feature>
<organism evidence="2 3">
    <name type="scientific">Arthrobotrys musiformis</name>
    <dbReference type="NCBI Taxonomy" id="47236"/>
    <lineage>
        <taxon>Eukaryota</taxon>
        <taxon>Fungi</taxon>
        <taxon>Dikarya</taxon>
        <taxon>Ascomycota</taxon>
        <taxon>Pezizomycotina</taxon>
        <taxon>Orbiliomycetes</taxon>
        <taxon>Orbiliales</taxon>
        <taxon>Orbiliaceae</taxon>
        <taxon>Arthrobotrys</taxon>
    </lineage>
</organism>
<dbReference type="Proteomes" id="UP001370758">
    <property type="component" value="Unassembled WGS sequence"/>
</dbReference>
<evidence type="ECO:0000256" key="1">
    <source>
        <dbReference type="SAM" id="MobiDB-lite"/>
    </source>
</evidence>
<evidence type="ECO:0000313" key="2">
    <source>
        <dbReference type="EMBL" id="KAK6498339.1"/>
    </source>
</evidence>